<dbReference type="RefSeq" id="WP_099322209.1">
    <property type="nucleotide sequence ID" value="NZ_AP023321.1"/>
</dbReference>
<gene>
    <name evidence="1" type="ORF">C12CBH8_13900</name>
</gene>
<sequence>MTNVVVYDQDGHGGLSGDLISALAKNGGVQYHTWERVGCCPSEHTPQFVLSQSGHPLRLELLEGIVVFGSKAPSTANFCIPDSVPCLVESTNTAALCTLMSSSHTAICCGLSSKDTFSVSSLRDHEAVVSVQRHLTALDGRPIEPGDIPIRLSHAQSAYSIMASCAVLLFSGQDPEHGFSF</sequence>
<name>A0A7I8D1Q4_9FIRM</name>
<dbReference type="KEGG" id="sman:C12CBH8_13900"/>
<evidence type="ECO:0000313" key="2">
    <source>
        <dbReference type="Proteomes" id="UP000593890"/>
    </source>
</evidence>
<keyword evidence="2" id="KW-1185">Reference proteome</keyword>
<organism evidence="1 2">
    <name type="scientific">Solibaculum mannosilyticum</name>
    <dbReference type="NCBI Taxonomy" id="2780922"/>
    <lineage>
        <taxon>Bacteria</taxon>
        <taxon>Bacillati</taxon>
        <taxon>Bacillota</taxon>
        <taxon>Clostridia</taxon>
        <taxon>Eubacteriales</taxon>
        <taxon>Oscillospiraceae</taxon>
        <taxon>Solibaculum</taxon>
    </lineage>
</organism>
<dbReference type="AlphaFoldDB" id="A0A7I8D1Q4"/>
<dbReference type="EMBL" id="AP023321">
    <property type="protein sequence ID" value="BCI60751.1"/>
    <property type="molecule type" value="Genomic_DNA"/>
</dbReference>
<reference evidence="2" key="1">
    <citation type="submission" date="2020-07" db="EMBL/GenBank/DDBJ databases">
        <title>Complete genome sequencing of Clostridia bacterium strain 12CBH8.</title>
        <authorList>
            <person name="Sakamoto M."/>
            <person name="Murakami T."/>
            <person name="Mori H."/>
        </authorList>
    </citation>
    <scope>NUCLEOTIDE SEQUENCE [LARGE SCALE GENOMIC DNA]</scope>
    <source>
        <strain evidence="2">12CBH8</strain>
    </source>
</reference>
<accession>A0A7I8D1Q4</accession>
<evidence type="ECO:0000313" key="1">
    <source>
        <dbReference type="EMBL" id="BCI60751.1"/>
    </source>
</evidence>
<proteinExistence type="predicted"/>
<protein>
    <submittedName>
        <fullName evidence="1">Uncharacterized protein</fullName>
    </submittedName>
</protein>
<dbReference type="Proteomes" id="UP000593890">
    <property type="component" value="Chromosome"/>
</dbReference>